<comment type="caution">
    <text evidence="2">The sequence shown here is derived from an EMBL/GenBank/DDBJ whole genome shotgun (WGS) entry which is preliminary data.</text>
</comment>
<dbReference type="AlphaFoldDB" id="A0A9Q1K7N5"/>
<dbReference type="NCBIfam" id="TIGR01640">
    <property type="entry name" value="F_box_assoc_1"/>
    <property type="match status" value="3"/>
</dbReference>
<dbReference type="InterPro" id="IPR036047">
    <property type="entry name" value="F-box-like_dom_sf"/>
</dbReference>
<evidence type="ECO:0000313" key="2">
    <source>
        <dbReference type="EMBL" id="KAJ8437868.1"/>
    </source>
</evidence>
<evidence type="ECO:0000313" key="3">
    <source>
        <dbReference type="Proteomes" id="UP001153076"/>
    </source>
</evidence>
<dbReference type="InterPro" id="IPR006527">
    <property type="entry name" value="F-box-assoc_dom_typ1"/>
</dbReference>
<feature type="domain" description="F-box" evidence="1">
    <location>
        <begin position="1"/>
        <end position="43"/>
    </location>
</feature>
<dbReference type="PROSITE" id="PS50181">
    <property type="entry name" value="FBOX"/>
    <property type="match status" value="2"/>
</dbReference>
<organism evidence="2 3">
    <name type="scientific">Carnegiea gigantea</name>
    <dbReference type="NCBI Taxonomy" id="171969"/>
    <lineage>
        <taxon>Eukaryota</taxon>
        <taxon>Viridiplantae</taxon>
        <taxon>Streptophyta</taxon>
        <taxon>Embryophyta</taxon>
        <taxon>Tracheophyta</taxon>
        <taxon>Spermatophyta</taxon>
        <taxon>Magnoliopsida</taxon>
        <taxon>eudicotyledons</taxon>
        <taxon>Gunneridae</taxon>
        <taxon>Pentapetalae</taxon>
        <taxon>Caryophyllales</taxon>
        <taxon>Cactineae</taxon>
        <taxon>Cactaceae</taxon>
        <taxon>Cactoideae</taxon>
        <taxon>Echinocereeae</taxon>
        <taxon>Carnegiea</taxon>
    </lineage>
</organism>
<evidence type="ECO:0000259" key="1">
    <source>
        <dbReference type="PROSITE" id="PS50181"/>
    </source>
</evidence>
<feature type="domain" description="F-box" evidence="1">
    <location>
        <begin position="809"/>
        <end position="854"/>
    </location>
</feature>
<protein>
    <recommendedName>
        <fullName evidence="1">F-box domain-containing protein</fullName>
    </recommendedName>
</protein>
<dbReference type="OrthoDB" id="1688356at2759"/>
<sequence>MADLPTALIREILSRVAVKSLVRFRCVSKLWRFLIDDPYFIKLHLKRSQQNTTNHALFLIRDCYLYSASFPTLDRATLIDHPLKSDRFGTAILGSCNGLLCLSNGEDEGKGTVLYNPATRKNRKLPRSPIDFPAWGFLVLCERIVYGFGYDHVHDDYRVVRIIQFYEGHRDFYGSEVKVYSVKSGSWRRIADFPREYYLSYKRASGVYVNGCLHWVVTRKPASDGTLLIVAFDLASEERRVLLQPEYPTGEFHLNVGALQGWLCVLCNYPYIRTDVWVMKEYGVKESWVNLFTVSQQKIGPFGYVRPLAMKGSEVLLDQDSANLLWFDLHTQLAMTVNMRDTPRFLYAEMMVESLVPLQSHKKKRKRKPKKKRKNVETMTSIGYSDVTLHTPPLPHGGNLRKSTELRGCDVWDSICGLSLLAKMLLQLRCVCKAWNVVIQDPDFVKLHLQVSGEGLDNLNLIISGEKMHLVDFNLLNKAVQVNHPLKFGQGFTNVLAGSCNGLVCLANQDKEIALWNPMTGHYCMIPATKSPKDSNVLRSFIYGFGYDPASDDYKIVRILQQYGDSGYEFSDEGDSESEIDHFAGSEVHVLSLKTKCWRKIRCFPYVLCYLCSGVLSNGALHWVARERHNLDSNSYIIMAFDLRLEKCRVVSQPNYADIHFSMTLEVLGGSLCVLCHYPKCGVDIWVMKDYEMGYWQKLISIAQGKPIDVFQYIKPLAYSRNSRELLLLLDYEKLIWYDLLKKTMRHVCIGDLPSSFDTEVFSGSLLDPNNVSGNGVNLGGLNLTHTSHYNKQRNDSMVRHEKQSGPSKHSLRSLPKKLLCHIFSQLSVKVLLQVQCVCKTWYNLINDPEFIKLHLEASSKCKRGLSLILSGEKVFSVDLPLLDKAVEIRHPLLCSEGFTNLVGSSNGLVCLNKDKDFALWNQWTGKYERVPPVNFQLLNASYAFHCIIHGFGYDHTSNDYKVVCILQQHSRLKGGRMQSEIQVYSLKAKSWRWIKCFPFMLCSPCSGVLASGALHWVARQNPDLFSNSNLLIAFDLGTEKYRVLTQPSYVDTDFEMSLGVLGGSLCVLCHYPKESVDIWVMTGYGRQSWEKLASISQPNIAKHLEYVKPLVCSEDGTDVLLEQDNEKLLWYNLRKKTVRYVEIRGLPLLFEAVVCLASLAQIGKPTKKYDMMHEQPSKGCKSQWDKKERDDLDGFLTKGFKLKL</sequence>
<dbReference type="PANTHER" id="PTHR31672">
    <property type="entry name" value="BNACNNG10540D PROTEIN"/>
    <property type="match status" value="1"/>
</dbReference>
<proteinExistence type="predicted"/>
<dbReference type="SMART" id="SM00256">
    <property type="entry name" value="FBOX"/>
    <property type="match status" value="3"/>
</dbReference>
<dbReference type="InterPro" id="IPR011043">
    <property type="entry name" value="Gal_Oxase/kelch_b-propeller"/>
</dbReference>
<dbReference type="SUPFAM" id="SSF81383">
    <property type="entry name" value="F-box domain"/>
    <property type="match status" value="3"/>
</dbReference>
<dbReference type="InterPro" id="IPR013187">
    <property type="entry name" value="F-box-assoc_dom_typ3"/>
</dbReference>
<keyword evidence="3" id="KW-1185">Reference proteome</keyword>
<dbReference type="Pfam" id="PF07734">
    <property type="entry name" value="FBA_1"/>
    <property type="match status" value="1"/>
</dbReference>
<dbReference type="InterPro" id="IPR017451">
    <property type="entry name" value="F-box-assoc_interact_dom"/>
</dbReference>
<dbReference type="InterPro" id="IPR001810">
    <property type="entry name" value="F-box_dom"/>
</dbReference>
<dbReference type="PANTHER" id="PTHR31672:SF13">
    <property type="entry name" value="F-BOX PROTEIN CPR30-LIKE"/>
    <property type="match status" value="1"/>
</dbReference>
<gene>
    <name evidence="2" type="ORF">Cgig2_031384</name>
</gene>
<dbReference type="EMBL" id="JAKOGI010000275">
    <property type="protein sequence ID" value="KAJ8437868.1"/>
    <property type="molecule type" value="Genomic_DNA"/>
</dbReference>
<reference evidence="2" key="1">
    <citation type="submission" date="2022-04" db="EMBL/GenBank/DDBJ databases">
        <title>Carnegiea gigantea Genome sequencing and assembly v2.</title>
        <authorList>
            <person name="Copetti D."/>
            <person name="Sanderson M.J."/>
            <person name="Burquez A."/>
            <person name="Wojciechowski M.F."/>
        </authorList>
    </citation>
    <scope>NUCLEOTIDE SEQUENCE</scope>
    <source>
        <strain evidence="2">SGP5-SGP5p</strain>
        <tissue evidence="2">Aerial part</tissue>
    </source>
</reference>
<dbReference type="Gene3D" id="1.20.1280.50">
    <property type="match status" value="2"/>
</dbReference>
<dbReference type="Pfam" id="PF00646">
    <property type="entry name" value="F-box"/>
    <property type="match status" value="1"/>
</dbReference>
<dbReference type="InterPro" id="IPR050796">
    <property type="entry name" value="SCF_F-box_component"/>
</dbReference>
<dbReference type="Pfam" id="PF12937">
    <property type="entry name" value="F-box-like"/>
    <property type="match status" value="1"/>
</dbReference>
<dbReference type="SUPFAM" id="SSF50965">
    <property type="entry name" value="Galactose oxidase, central domain"/>
    <property type="match status" value="1"/>
</dbReference>
<dbReference type="CDD" id="cd22157">
    <property type="entry name" value="F-box_AtFBW1-like"/>
    <property type="match status" value="1"/>
</dbReference>
<dbReference type="Pfam" id="PF08268">
    <property type="entry name" value="FBA_3"/>
    <property type="match status" value="2"/>
</dbReference>
<dbReference type="Proteomes" id="UP001153076">
    <property type="component" value="Unassembled WGS sequence"/>
</dbReference>
<name>A0A9Q1K7N5_9CARY</name>
<accession>A0A9Q1K7N5</accession>